<dbReference type="EMBL" id="VCAU01000064">
    <property type="protein sequence ID" value="KAF9887262.1"/>
    <property type="molecule type" value="Genomic_DNA"/>
</dbReference>
<dbReference type="Proteomes" id="UP001194746">
    <property type="component" value="Unassembled WGS sequence"/>
</dbReference>
<organism evidence="8 9">
    <name type="scientific">Aspergillus nanangensis</name>
    <dbReference type="NCBI Taxonomy" id="2582783"/>
    <lineage>
        <taxon>Eukaryota</taxon>
        <taxon>Fungi</taxon>
        <taxon>Dikarya</taxon>
        <taxon>Ascomycota</taxon>
        <taxon>Pezizomycotina</taxon>
        <taxon>Eurotiomycetes</taxon>
        <taxon>Eurotiomycetidae</taxon>
        <taxon>Eurotiales</taxon>
        <taxon>Aspergillaceae</taxon>
        <taxon>Aspergillus</taxon>
        <taxon>Aspergillus subgen. Circumdati</taxon>
    </lineage>
</organism>
<feature type="transmembrane region" description="Helical" evidence="6">
    <location>
        <begin position="57"/>
        <end position="77"/>
    </location>
</feature>
<evidence type="ECO:0000256" key="4">
    <source>
        <dbReference type="ARBA" id="ARBA00022989"/>
    </source>
</evidence>
<keyword evidence="5 6" id="KW-0472">Membrane</keyword>
<gene>
    <name evidence="8" type="ORF">FE257_010390</name>
</gene>
<dbReference type="PANTHER" id="PTHR22950:SF8">
    <property type="entry name" value="AMINO ACID TRANSPORTER (EUROFUNG)"/>
    <property type="match status" value="1"/>
</dbReference>
<keyword evidence="3 6" id="KW-0812">Transmembrane</keyword>
<keyword evidence="9" id="KW-1185">Reference proteome</keyword>
<feature type="transmembrane region" description="Helical" evidence="6">
    <location>
        <begin position="249"/>
        <end position="272"/>
    </location>
</feature>
<evidence type="ECO:0000256" key="1">
    <source>
        <dbReference type="ARBA" id="ARBA00004141"/>
    </source>
</evidence>
<keyword evidence="4 6" id="KW-1133">Transmembrane helix</keyword>
<proteinExistence type="inferred from homology"/>
<dbReference type="GO" id="GO:0016020">
    <property type="term" value="C:membrane"/>
    <property type="evidence" value="ECO:0007669"/>
    <property type="project" value="UniProtKB-SubCell"/>
</dbReference>
<feature type="transmembrane region" description="Helical" evidence="6">
    <location>
        <begin position="292"/>
        <end position="316"/>
    </location>
</feature>
<comment type="subcellular location">
    <subcellularLocation>
        <location evidence="1">Membrane</location>
        <topology evidence="1">Multi-pass membrane protein</topology>
    </subcellularLocation>
</comment>
<evidence type="ECO:0000256" key="2">
    <source>
        <dbReference type="ARBA" id="ARBA00008066"/>
    </source>
</evidence>
<feature type="transmembrane region" description="Helical" evidence="6">
    <location>
        <begin position="364"/>
        <end position="385"/>
    </location>
</feature>
<dbReference type="AlphaFoldDB" id="A0AAD4GS46"/>
<name>A0AAD4GS46_ASPNN</name>
<feature type="transmembrane region" description="Helical" evidence="6">
    <location>
        <begin position="162"/>
        <end position="183"/>
    </location>
</feature>
<feature type="transmembrane region" description="Helical" evidence="6">
    <location>
        <begin position="105"/>
        <end position="128"/>
    </location>
</feature>
<reference evidence="8" key="1">
    <citation type="journal article" date="2019" name="Beilstein J. Org. Chem.">
        <title>Nanangenines: drimane sesquiterpenoids as the dominant metabolite cohort of a novel Australian fungus, Aspergillus nanangensis.</title>
        <authorList>
            <person name="Lacey H.J."/>
            <person name="Gilchrist C.L.M."/>
            <person name="Crombie A."/>
            <person name="Kalaitzis J.A."/>
            <person name="Vuong D."/>
            <person name="Rutledge P.J."/>
            <person name="Turner P."/>
            <person name="Pitt J.I."/>
            <person name="Lacey E."/>
            <person name="Chooi Y.H."/>
            <person name="Piggott A.M."/>
        </authorList>
    </citation>
    <scope>NUCLEOTIDE SEQUENCE</scope>
    <source>
        <strain evidence="8">MST-FP2251</strain>
    </source>
</reference>
<evidence type="ECO:0000313" key="8">
    <source>
        <dbReference type="EMBL" id="KAF9887262.1"/>
    </source>
</evidence>
<feature type="transmembrane region" description="Helical" evidence="6">
    <location>
        <begin position="397"/>
        <end position="422"/>
    </location>
</feature>
<sequence>MARDSIVKDQDPSEAERQHDTRFRRLGWKRLTVLAIVEAIALGSLGLPSAFATLGMVAGVILTVGIGLLAMHAAYNIGEVKLRYPQIGHYADVGPLLLGRFGAKIFIGSFVALLIFVIGSHCLTGAIAFRTIAQTDLCSVIFSVISAAILMLLAIPPSFAEIAILGYIDFASIVLAIGITMIATGIQKPDTAAAAVSADYIPWSAWPKPDVSFSAAIVAVNNIVFAYSFAGCLPSFMEDMHTPEDYTKSLWWLGGIQIVIYTLVGSLIYSFVGQGVQSPALLSAGPLMSRVVFGIALPVIFISGSINTTVVCRYIHGKVYEKSPLRLVNTTKGWASWLGLVFVITILAWVIAEAIPIFSDLLSLISALFVSGLGFYLPPVMWYVLLKEGSWYEKHNVPAAVCNGIVFLVGIVILGCGTYSSIAELIAKFQSGAYVGRLVKLSWKGWAF</sequence>
<evidence type="ECO:0000313" key="9">
    <source>
        <dbReference type="Proteomes" id="UP001194746"/>
    </source>
</evidence>
<dbReference type="PANTHER" id="PTHR22950">
    <property type="entry name" value="AMINO ACID TRANSPORTER"/>
    <property type="match status" value="1"/>
</dbReference>
<evidence type="ECO:0000256" key="3">
    <source>
        <dbReference type="ARBA" id="ARBA00022692"/>
    </source>
</evidence>
<comment type="similarity">
    <text evidence="2">Belongs to the amino acid/polyamine transporter 2 family.</text>
</comment>
<dbReference type="GO" id="GO:0015179">
    <property type="term" value="F:L-amino acid transmembrane transporter activity"/>
    <property type="evidence" value="ECO:0007669"/>
    <property type="project" value="TreeGrafter"/>
</dbReference>
<evidence type="ECO:0000259" key="7">
    <source>
        <dbReference type="Pfam" id="PF01490"/>
    </source>
</evidence>
<feature type="transmembrane region" description="Helical" evidence="6">
    <location>
        <begin position="337"/>
        <end position="358"/>
    </location>
</feature>
<feature type="transmembrane region" description="Helical" evidence="6">
    <location>
        <begin position="31"/>
        <end position="51"/>
    </location>
</feature>
<dbReference type="InterPro" id="IPR013057">
    <property type="entry name" value="AA_transpt_TM"/>
</dbReference>
<feature type="domain" description="Amino acid transporter transmembrane" evidence="7">
    <location>
        <begin position="25"/>
        <end position="422"/>
    </location>
</feature>
<accession>A0AAD4GS46</accession>
<feature type="transmembrane region" description="Helical" evidence="6">
    <location>
        <begin position="213"/>
        <end position="237"/>
    </location>
</feature>
<evidence type="ECO:0000256" key="5">
    <source>
        <dbReference type="ARBA" id="ARBA00023136"/>
    </source>
</evidence>
<comment type="caution">
    <text evidence="8">The sequence shown here is derived from an EMBL/GenBank/DDBJ whole genome shotgun (WGS) entry which is preliminary data.</text>
</comment>
<reference evidence="8" key="2">
    <citation type="submission" date="2020-02" db="EMBL/GenBank/DDBJ databases">
        <authorList>
            <person name="Gilchrist C.L.M."/>
            <person name="Chooi Y.-H."/>
        </authorList>
    </citation>
    <scope>NUCLEOTIDE SEQUENCE</scope>
    <source>
        <strain evidence="8">MST-FP2251</strain>
    </source>
</reference>
<evidence type="ECO:0000256" key="6">
    <source>
        <dbReference type="SAM" id="Phobius"/>
    </source>
</evidence>
<protein>
    <recommendedName>
        <fullName evidence="7">Amino acid transporter transmembrane domain-containing protein</fullName>
    </recommendedName>
</protein>
<dbReference type="Pfam" id="PF01490">
    <property type="entry name" value="Aa_trans"/>
    <property type="match status" value="1"/>
</dbReference>
<feature type="transmembrane region" description="Helical" evidence="6">
    <location>
        <begin position="134"/>
        <end position="155"/>
    </location>
</feature>